<dbReference type="GO" id="GO:0050660">
    <property type="term" value="F:flavin adenine dinucleotide binding"/>
    <property type="evidence" value="ECO:0007669"/>
    <property type="project" value="UniProtKB-UniRule"/>
</dbReference>
<dbReference type="eggNOG" id="COG1206">
    <property type="taxonomic scope" value="Bacteria"/>
</dbReference>
<comment type="catalytic activity">
    <reaction evidence="10">
        <text>uridine(54) in tRNA + (6R)-5,10-methylene-5,6,7,8-tetrahydrofolate + NADPH + H(+) = 5-methyluridine(54) in tRNA + (6S)-5,6,7,8-tetrahydrofolate + NADP(+)</text>
        <dbReference type="Rhea" id="RHEA:62372"/>
        <dbReference type="Rhea" id="RHEA-COMP:10167"/>
        <dbReference type="Rhea" id="RHEA-COMP:10193"/>
        <dbReference type="ChEBI" id="CHEBI:15378"/>
        <dbReference type="ChEBI" id="CHEBI:15636"/>
        <dbReference type="ChEBI" id="CHEBI:57453"/>
        <dbReference type="ChEBI" id="CHEBI:57783"/>
        <dbReference type="ChEBI" id="CHEBI:58349"/>
        <dbReference type="ChEBI" id="CHEBI:65315"/>
        <dbReference type="ChEBI" id="CHEBI:74447"/>
        <dbReference type="EC" id="2.1.1.74"/>
    </reaction>
</comment>
<keyword evidence="8 10" id="KW-0521">NADP</keyword>
<feature type="binding site" evidence="10">
    <location>
        <begin position="9"/>
        <end position="14"/>
    </location>
    <ligand>
        <name>FAD</name>
        <dbReference type="ChEBI" id="CHEBI:57692"/>
    </ligand>
</feature>
<dbReference type="GO" id="GO:0047151">
    <property type="term" value="F:tRNA (uracil(54)-C5)-methyltransferase activity, 5,10-methylenetetrahydrofolate-dependent"/>
    <property type="evidence" value="ECO:0007669"/>
    <property type="project" value="UniProtKB-UniRule"/>
</dbReference>
<dbReference type="GO" id="GO:0005829">
    <property type="term" value="C:cytosol"/>
    <property type="evidence" value="ECO:0007669"/>
    <property type="project" value="TreeGrafter"/>
</dbReference>
<dbReference type="PANTHER" id="PTHR11806:SF2">
    <property type="entry name" value="METHYLENETETRAHYDROFOLATE--TRNA-(URACIL-5-)-METHYLTRANSFERASE TRMFO"/>
    <property type="match status" value="1"/>
</dbReference>
<dbReference type="InterPro" id="IPR036188">
    <property type="entry name" value="FAD/NAD-bd_sf"/>
</dbReference>
<accession>H1CYC8</accession>
<evidence type="ECO:0000256" key="6">
    <source>
        <dbReference type="ARBA" id="ARBA00022694"/>
    </source>
</evidence>
<dbReference type="NCBIfam" id="NF003739">
    <property type="entry name" value="PRK05335.1"/>
    <property type="match status" value="1"/>
</dbReference>
<gene>
    <name evidence="10" type="primary">trmFO</name>
    <name evidence="12" type="ORF">HMPREF9453_00366</name>
</gene>
<dbReference type="InterPro" id="IPR040131">
    <property type="entry name" value="MnmG_N"/>
</dbReference>
<evidence type="ECO:0000313" key="13">
    <source>
        <dbReference type="Proteomes" id="UP000003277"/>
    </source>
</evidence>
<evidence type="ECO:0000256" key="5">
    <source>
        <dbReference type="ARBA" id="ARBA00022679"/>
    </source>
</evidence>
<dbReference type="PATRIC" id="fig|742743.3.peg.377"/>
<dbReference type="AlphaFoldDB" id="H1CYC8"/>
<keyword evidence="6 10" id="KW-0819">tRNA processing</keyword>
<evidence type="ECO:0000313" key="12">
    <source>
        <dbReference type="EMBL" id="EHO63724.1"/>
    </source>
</evidence>
<dbReference type="PANTHER" id="PTHR11806">
    <property type="entry name" value="GLUCOSE INHIBITED DIVISION PROTEIN A"/>
    <property type="match status" value="1"/>
</dbReference>
<dbReference type="GO" id="GO:0030488">
    <property type="term" value="P:tRNA methylation"/>
    <property type="evidence" value="ECO:0007669"/>
    <property type="project" value="TreeGrafter"/>
</dbReference>
<comment type="catalytic activity">
    <reaction evidence="10">
        <text>uridine(54) in tRNA + (6R)-5,10-methylene-5,6,7,8-tetrahydrofolate + NADH + H(+) = 5-methyluridine(54) in tRNA + (6S)-5,6,7,8-tetrahydrofolate + NAD(+)</text>
        <dbReference type="Rhea" id="RHEA:16873"/>
        <dbReference type="Rhea" id="RHEA-COMP:10167"/>
        <dbReference type="Rhea" id="RHEA-COMP:10193"/>
        <dbReference type="ChEBI" id="CHEBI:15378"/>
        <dbReference type="ChEBI" id="CHEBI:15636"/>
        <dbReference type="ChEBI" id="CHEBI:57453"/>
        <dbReference type="ChEBI" id="CHEBI:57540"/>
        <dbReference type="ChEBI" id="CHEBI:57945"/>
        <dbReference type="ChEBI" id="CHEBI:65315"/>
        <dbReference type="ChEBI" id="CHEBI:74447"/>
        <dbReference type="EC" id="2.1.1.74"/>
    </reaction>
</comment>
<evidence type="ECO:0000256" key="2">
    <source>
        <dbReference type="ARBA" id="ARBA00022490"/>
    </source>
</evidence>
<keyword evidence="4 10" id="KW-0285">Flavoprotein</keyword>
<evidence type="ECO:0000256" key="7">
    <source>
        <dbReference type="ARBA" id="ARBA00022827"/>
    </source>
</evidence>
<dbReference type="OrthoDB" id="9803114at2"/>
<dbReference type="Proteomes" id="UP000003277">
    <property type="component" value="Unassembled WGS sequence"/>
</dbReference>
<dbReference type="InterPro" id="IPR002218">
    <property type="entry name" value="MnmG-rel"/>
</dbReference>
<evidence type="ECO:0000256" key="9">
    <source>
        <dbReference type="ARBA" id="ARBA00023027"/>
    </source>
</evidence>
<keyword evidence="5 10" id="KW-0808">Transferase</keyword>
<dbReference type="InterPro" id="IPR004417">
    <property type="entry name" value="TrmFO"/>
</dbReference>
<keyword evidence="7 10" id="KW-0274">FAD</keyword>
<evidence type="ECO:0000256" key="10">
    <source>
        <dbReference type="HAMAP-Rule" id="MF_01037"/>
    </source>
</evidence>
<evidence type="ECO:0000256" key="1">
    <source>
        <dbReference type="ARBA" id="ARBA00001974"/>
    </source>
</evidence>
<evidence type="ECO:0000256" key="8">
    <source>
        <dbReference type="ARBA" id="ARBA00022857"/>
    </source>
</evidence>
<reference evidence="12 13" key="1">
    <citation type="submission" date="2011-11" db="EMBL/GenBank/DDBJ databases">
        <title>The Genome Sequence of Dialister succinatiphilus YIT 11850.</title>
        <authorList>
            <consortium name="The Broad Institute Genome Sequencing Platform"/>
            <person name="Earl A."/>
            <person name="Ward D."/>
            <person name="Feldgarden M."/>
            <person name="Gevers D."/>
            <person name="Morotomi M."/>
            <person name="Young S.K."/>
            <person name="Zeng Q."/>
            <person name="Gargeya S."/>
            <person name="Fitzgerald M."/>
            <person name="Haas B."/>
            <person name="Abouelleil A."/>
            <person name="Alvarado L."/>
            <person name="Arachchi H.M."/>
            <person name="Berlin A."/>
            <person name="Brown A."/>
            <person name="Chapman S.B."/>
            <person name="Dunbar C."/>
            <person name="Gearin G."/>
            <person name="Goldberg J."/>
            <person name="Griggs A."/>
            <person name="Gujja S."/>
            <person name="Heiman D."/>
            <person name="Howarth C."/>
            <person name="Lui A."/>
            <person name="MacDonald P.J.P."/>
            <person name="Montmayeur A."/>
            <person name="Murphy C."/>
            <person name="Neiman D."/>
            <person name="Pearson M."/>
            <person name="Priest M."/>
            <person name="Roberts A."/>
            <person name="Saif S."/>
            <person name="Shea T."/>
            <person name="Sisk P."/>
            <person name="Stolte C."/>
            <person name="Sykes S."/>
            <person name="Wortman J."/>
            <person name="Nusbaum C."/>
            <person name="Birren B."/>
        </authorList>
    </citation>
    <scope>NUCLEOTIDE SEQUENCE [LARGE SCALE GENOMIC DNA]</scope>
    <source>
        <strain evidence="12 13">YIT 11850</strain>
    </source>
</reference>
<feature type="domain" description="MnmG N-terminal" evidence="11">
    <location>
        <begin position="5"/>
        <end position="367"/>
    </location>
</feature>
<dbReference type="GO" id="GO:0002098">
    <property type="term" value="P:tRNA wobble uridine modification"/>
    <property type="evidence" value="ECO:0007669"/>
    <property type="project" value="TreeGrafter"/>
</dbReference>
<keyword evidence="2 10" id="KW-0963">Cytoplasm</keyword>
<dbReference type="NCBIfam" id="TIGR00137">
    <property type="entry name" value="gid_trmFO"/>
    <property type="match status" value="1"/>
</dbReference>
<dbReference type="STRING" id="742743.HMPREF9453_00366"/>
<name>H1CYC8_9FIRM</name>
<dbReference type="Pfam" id="PF01134">
    <property type="entry name" value="GIDA"/>
    <property type="match status" value="1"/>
</dbReference>
<dbReference type="PRINTS" id="PR00411">
    <property type="entry name" value="PNDRDTASEI"/>
</dbReference>
<keyword evidence="13" id="KW-1185">Reference proteome</keyword>
<evidence type="ECO:0000259" key="11">
    <source>
        <dbReference type="Pfam" id="PF01134"/>
    </source>
</evidence>
<dbReference type="EC" id="2.1.1.74" evidence="10"/>
<keyword evidence="9 10" id="KW-0520">NAD</keyword>
<evidence type="ECO:0000256" key="4">
    <source>
        <dbReference type="ARBA" id="ARBA00022630"/>
    </source>
</evidence>
<dbReference type="Gene3D" id="3.50.50.60">
    <property type="entry name" value="FAD/NAD(P)-binding domain"/>
    <property type="match status" value="2"/>
</dbReference>
<dbReference type="RefSeq" id="WP_008858872.1">
    <property type="nucleotide sequence ID" value="NZ_JH591187.1"/>
</dbReference>
<dbReference type="EMBL" id="ADLT01000010">
    <property type="protein sequence ID" value="EHO63724.1"/>
    <property type="molecule type" value="Genomic_DNA"/>
</dbReference>
<evidence type="ECO:0000256" key="3">
    <source>
        <dbReference type="ARBA" id="ARBA00022603"/>
    </source>
</evidence>
<comment type="similarity">
    <text evidence="10">Belongs to the MnmG family. TrmFO subfamily.</text>
</comment>
<comment type="function">
    <text evidence="10">Catalyzes the folate-dependent formation of 5-methyl-uridine at position 54 (M-5-U54) in all tRNAs.</text>
</comment>
<dbReference type="HOGENOM" id="CLU_033057_1_0_9"/>
<protein>
    <recommendedName>
        <fullName evidence="10">Methylenetetrahydrofolate--tRNA-(uracil-5-)-methyltransferase TrmFO</fullName>
        <ecNumber evidence="10">2.1.1.74</ecNumber>
    </recommendedName>
    <alternativeName>
        <fullName evidence="10">Folate-dependent tRNA (uracil-5-)-methyltransferase</fullName>
    </alternativeName>
    <alternativeName>
        <fullName evidence="10">Folate-dependent tRNA(M-5-U54)-methyltransferase</fullName>
    </alternativeName>
</protein>
<comment type="cofactor">
    <cofactor evidence="1 10">
        <name>FAD</name>
        <dbReference type="ChEBI" id="CHEBI:57692"/>
    </cofactor>
</comment>
<dbReference type="SUPFAM" id="SSF51905">
    <property type="entry name" value="FAD/NAD(P)-binding domain"/>
    <property type="match status" value="1"/>
</dbReference>
<comment type="caution">
    <text evidence="12">The sequence shown here is derived from an EMBL/GenBank/DDBJ whole genome shotgun (WGS) entry which is preliminary data.</text>
</comment>
<keyword evidence="3 10" id="KW-0489">Methyltransferase</keyword>
<organism evidence="12 13">
    <name type="scientific">Dialister succinatiphilus YIT 11850</name>
    <dbReference type="NCBI Taxonomy" id="742743"/>
    <lineage>
        <taxon>Bacteria</taxon>
        <taxon>Bacillati</taxon>
        <taxon>Bacillota</taxon>
        <taxon>Negativicutes</taxon>
        <taxon>Veillonellales</taxon>
        <taxon>Veillonellaceae</taxon>
        <taxon>Dialister</taxon>
    </lineage>
</organism>
<proteinExistence type="inferred from homology"/>
<comment type="subcellular location">
    <subcellularLocation>
        <location evidence="10">Cytoplasm</location>
    </subcellularLocation>
</comment>
<sequence length="435" mass="48218">MNDHITVIGAGLAGSEAAYQLAEMGIPVTLVEMRPQKQTPAHHTPYFAELVCSNSLRAAALTNAVGLLKEEMRRLHSVIMKAADSHQVPAGGALAVDRMGYAREVTRLVKDHPLVTFVEKEVTAIPREGIVIIATGPLTEGALAEDIENFCGGEGFHFYDAAAPIVTKDSLDMDVVYRMSRYNKGEAAYLNCPMNEEEYKAFREALCQAEMAPVHGFENKKVFEGCMPIEVMAARGEDTMRFGPMKPVGLPDPRTGRDPYAVVQLRQDNEDDTMYNLVGFQTHLKWGEQKRVFGMIPGLAHAEFIRYGVMHRNTYMDSPDLLNATMETRKREGLFFAGQMTGVEGYVESAASGIVAAWSAASRFLGKPPTPFPRETAIGALCHYISHFEGKNFQPMNVNFGLIPPLEKRVPKKEKNQKLAERALSALDEFMAERR</sequence>
<dbReference type="HAMAP" id="MF_01037">
    <property type="entry name" value="TrmFO"/>
    <property type="match status" value="1"/>
</dbReference>